<comment type="caution">
    <text evidence="1">The sequence shown here is derived from an EMBL/GenBank/DDBJ whole genome shotgun (WGS) entry which is preliminary data.</text>
</comment>
<evidence type="ECO:0000313" key="1">
    <source>
        <dbReference type="EMBL" id="OQD80376.1"/>
    </source>
</evidence>
<name>A0A1V6PV59_9EURO</name>
<dbReference type="STRING" id="416450.A0A1V6PV59"/>
<protein>
    <submittedName>
        <fullName evidence="1">Uncharacterized protein</fullName>
    </submittedName>
</protein>
<reference evidence="2" key="1">
    <citation type="journal article" date="2017" name="Nat. Microbiol.">
        <title>Global analysis of biosynthetic gene clusters reveals vast potential of secondary metabolite production in Penicillium species.</title>
        <authorList>
            <person name="Nielsen J.C."/>
            <person name="Grijseels S."/>
            <person name="Prigent S."/>
            <person name="Ji B."/>
            <person name="Dainat J."/>
            <person name="Nielsen K.F."/>
            <person name="Frisvad J.C."/>
            <person name="Workman M."/>
            <person name="Nielsen J."/>
        </authorList>
    </citation>
    <scope>NUCLEOTIDE SEQUENCE [LARGE SCALE GENOMIC DNA]</scope>
    <source>
        <strain evidence="2">IBT 31811</strain>
    </source>
</reference>
<sequence length="151" mass="16781">MEVLQHENFSMRMLDENIIVPRKTSIASLKSIASELVSVPADVSSDDTSTAFIWRAATHVRLPRLDPSIRSTIASAVDFLGEAEENGLEFKLGLGTPQAVRRLQFQTLEGLAFLMRRTLQDGIEAAICLRDEDMGSMRVDAEFAKYAMYIG</sequence>
<proteinExistence type="predicted"/>
<dbReference type="AlphaFoldDB" id="A0A1V6PV59"/>
<accession>A0A1V6PV59</accession>
<dbReference type="InterPro" id="IPR023213">
    <property type="entry name" value="CAT-like_dom_sf"/>
</dbReference>
<keyword evidence="2" id="KW-1185">Reference proteome</keyword>
<organism evidence="1 2">
    <name type="scientific">Penicillium antarcticum</name>
    <dbReference type="NCBI Taxonomy" id="416450"/>
    <lineage>
        <taxon>Eukaryota</taxon>
        <taxon>Fungi</taxon>
        <taxon>Dikarya</taxon>
        <taxon>Ascomycota</taxon>
        <taxon>Pezizomycotina</taxon>
        <taxon>Eurotiomycetes</taxon>
        <taxon>Eurotiomycetidae</taxon>
        <taxon>Eurotiales</taxon>
        <taxon>Aspergillaceae</taxon>
        <taxon>Penicillium</taxon>
    </lineage>
</organism>
<gene>
    <name evidence="1" type="ORF">PENANT_c036G09956</name>
</gene>
<dbReference type="Proteomes" id="UP000191672">
    <property type="component" value="Unassembled WGS sequence"/>
</dbReference>
<dbReference type="Gene3D" id="3.30.559.10">
    <property type="entry name" value="Chloramphenicol acetyltransferase-like domain"/>
    <property type="match status" value="2"/>
</dbReference>
<evidence type="ECO:0000313" key="2">
    <source>
        <dbReference type="Proteomes" id="UP000191672"/>
    </source>
</evidence>
<dbReference type="EMBL" id="MDYN01000036">
    <property type="protein sequence ID" value="OQD80376.1"/>
    <property type="molecule type" value="Genomic_DNA"/>
</dbReference>